<dbReference type="PROSITE" id="PS51331">
    <property type="entry name" value="THYX"/>
    <property type="match status" value="2"/>
</dbReference>
<dbReference type="GO" id="GO:0032259">
    <property type="term" value="P:methylation"/>
    <property type="evidence" value="ECO:0007669"/>
    <property type="project" value="UniProtKB-KW"/>
</dbReference>
<dbReference type="GO" id="GO:0070402">
    <property type="term" value="F:NADPH binding"/>
    <property type="evidence" value="ECO:0007669"/>
    <property type="project" value="TreeGrafter"/>
</dbReference>
<sequence length="483" mass="54750">MRERRIYLLDPRRYRPEVIAVAFAKTSRSPEPFDVIAESLSEETASQFHEKWVVGYGHASVAEHAVLHIAFENISRLAAEAIEGVRLASFTEKSTRFQILDRESFYVPPEIAASPFQDAYRAVVERLFETYHAALEPVGRVVEAWFPRRPEESEKAYRTRLRIRAMDVCRYLLPTATLTNIGMTVNARALEHGLRKWLSHPLEEVREIARAVKAAALQEVPTLLKYAEPNAYLQTSTARLQKWAQALPEGPVPRDGVRLVSWDPDAEVRFIAACVYRFRAVSFEEALAWARGIRPEDRRGILEDALGGRSPFDIPVRELEHIVYTFDCLMDEGAYYDLKRHRMMTQTPQVLTTAYGYAIPRAIEEAGMGARYRAAVEAAMALWEAMRPAVGEAAAYVLPNAVYRRVLMTMNLREAYHLCRLRGGPNGHFAYRYIAMRIYEAIRAVHPTLAAYMGCEGYPSSGEIAAQFGGVAHQEEAHVVERS</sequence>
<organism evidence="1 2">
    <name type="scientific">Candidatus Thermoflexus japonica</name>
    <dbReference type="NCBI Taxonomy" id="2035417"/>
    <lineage>
        <taxon>Bacteria</taxon>
        <taxon>Bacillati</taxon>
        <taxon>Chloroflexota</taxon>
        <taxon>Thermoflexia</taxon>
        <taxon>Thermoflexales</taxon>
        <taxon>Thermoflexaceae</taxon>
        <taxon>Thermoflexus</taxon>
    </lineage>
</organism>
<dbReference type="InterPro" id="IPR036098">
    <property type="entry name" value="Thymidylate_synthase_ThyX_sf"/>
</dbReference>
<proteinExistence type="predicted"/>
<keyword evidence="1" id="KW-0808">Transferase</keyword>
<dbReference type="Proteomes" id="UP000236642">
    <property type="component" value="Unassembled WGS sequence"/>
</dbReference>
<dbReference type="PANTHER" id="PTHR34934:SF1">
    <property type="entry name" value="FLAVIN-DEPENDENT THYMIDYLATE SYNTHASE"/>
    <property type="match status" value="1"/>
</dbReference>
<evidence type="ECO:0000313" key="1">
    <source>
        <dbReference type="EMBL" id="GBD10021.1"/>
    </source>
</evidence>
<dbReference type="PANTHER" id="PTHR34934">
    <property type="entry name" value="FLAVIN-DEPENDENT THYMIDYLATE SYNTHASE"/>
    <property type="match status" value="1"/>
</dbReference>
<gene>
    <name evidence="1" type="primary">thyX</name>
    <name evidence="1" type="ORF">HRbin22_02284</name>
</gene>
<protein>
    <submittedName>
        <fullName evidence="1">Thymidylate synthase ThyX</fullName>
        <ecNumber evidence="1">2.1.1.148</ecNumber>
    </submittedName>
</protein>
<dbReference type="GO" id="GO:0050797">
    <property type="term" value="F:thymidylate synthase (FAD) activity"/>
    <property type="evidence" value="ECO:0007669"/>
    <property type="project" value="UniProtKB-EC"/>
</dbReference>
<reference evidence="2" key="1">
    <citation type="submission" date="2017-09" db="EMBL/GenBank/DDBJ databases">
        <title>Metaegenomics of thermophilic ammonia-oxidizing enrichment culture.</title>
        <authorList>
            <person name="Kato S."/>
            <person name="Suzuki K."/>
        </authorList>
    </citation>
    <scope>NUCLEOTIDE SEQUENCE [LARGE SCALE GENOMIC DNA]</scope>
</reference>
<dbReference type="EC" id="2.1.1.148" evidence="1"/>
<dbReference type="GO" id="GO:0006231">
    <property type="term" value="P:dTMP biosynthetic process"/>
    <property type="evidence" value="ECO:0007669"/>
    <property type="project" value="InterPro"/>
</dbReference>
<dbReference type="InterPro" id="IPR003669">
    <property type="entry name" value="Thymidylate_synthase_ThyX"/>
</dbReference>
<dbReference type="GO" id="GO:0050660">
    <property type="term" value="F:flavin adenine dinucleotide binding"/>
    <property type="evidence" value="ECO:0007669"/>
    <property type="project" value="InterPro"/>
</dbReference>
<dbReference type="Pfam" id="PF02511">
    <property type="entry name" value="Thy1"/>
    <property type="match status" value="2"/>
</dbReference>
<dbReference type="Gene3D" id="3.30.1360.170">
    <property type="match status" value="2"/>
</dbReference>
<comment type="caution">
    <text evidence="1">The sequence shown here is derived from an EMBL/GenBank/DDBJ whole genome shotgun (WGS) entry which is preliminary data.</text>
</comment>
<dbReference type="CDD" id="cd20175">
    <property type="entry name" value="ThyX"/>
    <property type="match status" value="2"/>
</dbReference>
<accession>A0A2H5Y9C8</accession>
<evidence type="ECO:0000313" key="2">
    <source>
        <dbReference type="Proteomes" id="UP000236642"/>
    </source>
</evidence>
<dbReference type="GO" id="GO:0004799">
    <property type="term" value="F:thymidylate synthase activity"/>
    <property type="evidence" value="ECO:0007669"/>
    <property type="project" value="TreeGrafter"/>
</dbReference>
<dbReference type="SUPFAM" id="SSF69796">
    <property type="entry name" value="Thymidylate synthase-complementing protein Thy1"/>
    <property type="match status" value="2"/>
</dbReference>
<dbReference type="AlphaFoldDB" id="A0A2H5Y9C8"/>
<name>A0A2H5Y9C8_9CHLR</name>
<keyword evidence="1" id="KW-0489">Methyltransferase</keyword>
<dbReference type="EMBL" id="BEHY01000093">
    <property type="protein sequence ID" value="GBD10021.1"/>
    <property type="molecule type" value="Genomic_DNA"/>
</dbReference>